<dbReference type="PROSITE" id="PS50005">
    <property type="entry name" value="TPR"/>
    <property type="match status" value="2"/>
</dbReference>
<dbReference type="OrthoDB" id="8534383at2"/>
<dbReference type="KEGG" id="mmec:FIU01_06105"/>
<keyword evidence="2" id="KW-0963">Cytoplasm</keyword>
<keyword evidence="8" id="KW-1185">Reference proteome</keyword>
<dbReference type="Pfam" id="PF13181">
    <property type="entry name" value="TPR_8"/>
    <property type="match status" value="2"/>
</dbReference>
<feature type="repeat" description="TPR" evidence="6">
    <location>
        <begin position="206"/>
        <end position="239"/>
    </location>
</feature>
<dbReference type="AlphaFoldDB" id="A0A5B8CS47"/>
<dbReference type="GO" id="GO:0005737">
    <property type="term" value="C:cytoplasm"/>
    <property type="evidence" value="ECO:0007669"/>
    <property type="project" value="UniProtKB-SubCell"/>
</dbReference>
<name>A0A5B8CS47_9PROT</name>
<dbReference type="Pfam" id="PF13174">
    <property type="entry name" value="TPR_6"/>
    <property type="match status" value="1"/>
</dbReference>
<protein>
    <submittedName>
        <fullName evidence="7">Tetratricopeptide repeat protein</fullName>
    </submittedName>
</protein>
<dbReference type="SMART" id="SM00028">
    <property type="entry name" value="TPR"/>
    <property type="match status" value="6"/>
</dbReference>
<feature type="repeat" description="TPR" evidence="6">
    <location>
        <begin position="52"/>
        <end position="85"/>
    </location>
</feature>
<dbReference type="InterPro" id="IPR011990">
    <property type="entry name" value="TPR-like_helical_dom_sf"/>
</dbReference>
<keyword evidence="3" id="KW-0677">Repeat</keyword>
<comment type="similarity">
    <text evidence="5">Belongs to the Rap family.</text>
</comment>
<keyword evidence="4 6" id="KW-0802">TPR repeat</keyword>
<proteinExistence type="inferred from homology"/>
<organism evidence="7 8">
    <name type="scientific">Methylophilus medardicus</name>
    <dbReference type="NCBI Taxonomy" id="2588534"/>
    <lineage>
        <taxon>Bacteria</taxon>
        <taxon>Pseudomonadati</taxon>
        <taxon>Pseudomonadota</taxon>
        <taxon>Betaproteobacteria</taxon>
        <taxon>Nitrosomonadales</taxon>
        <taxon>Methylophilaceae</taxon>
        <taxon>Methylophilus</taxon>
    </lineage>
</organism>
<dbReference type="InterPro" id="IPR051476">
    <property type="entry name" value="Bac_ResReg_Asp_Phosphatase"/>
</dbReference>
<evidence type="ECO:0000256" key="6">
    <source>
        <dbReference type="PROSITE-ProRule" id="PRU00339"/>
    </source>
</evidence>
<dbReference type="RefSeq" id="WP_140003470.1">
    <property type="nucleotide sequence ID" value="NZ_CP040946.1"/>
</dbReference>
<evidence type="ECO:0000256" key="1">
    <source>
        <dbReference type="ARBA" id="ARBA00004496"/>
    </source>
</evidence>
<evidence type="ECO:0000313" key="8">
    <source>
        <dbReference type="Proteomes" id="UP000311008"/>
    </source>
</evidence>
<reference evidence="8" key="1">
    <citation type="journal article" date="2019" name="ISME J.">
        <title>Evolution in action: habitat transition from sediment to the pelagial leads to genome streamlining in Methylophilaceae.</title>
        <authorList>
            <person name="Salcher M."/>
            <person name="Schaefle D."/>
            <person name="Kaspar M."/>
            <person name="Neuenschwander S.M."/>
            <person name="Ghai R."/>
        </authorList>
    </citation>
    <scope>NUCLEOTIDE SEQUENCE [LARGE SCALE GENOMIC DNA]</scope>
    <source>
        <strain evidence="8">MMS-M-51</strain>
    </source>
</reference>
<sequence length="292" mass="32464">MYSKITLTLLVNLLILNESFAKDSALESCDVAIQQRQYAQAIQIAEQHAGEAAFWLCKGRAQSALAQHPAAQASFQKAIDLKPQGLELISAHLLLGNAQLEGKLHRAALESYQQAVHLSEQQNMRRYARVAHNLIGEAYFDMGEPAEALKAFETGEKLAMNDDERADSYVHEATVYQQLQQVDKAIEYQLKGVMMLRKSGTPDQYAEASLRLGQLFFAKKDYVGADKTYQRLMEYAHDNGGDFYEAKTAIYWAESKRAQGDMTAAAQLLQQAETIAAKLNDAELNGLLAKAK</sequence>
<dbReference type="Proteomes" id="UP000311008">
    <property type="component" value="Chromosome"/>
</dbReference>
<dbReference type="EMBL" id="CP040946">
    <property type="protein sequence ID" value="QDC44134.1"/>
    <property type="molecule type" value="Genomic_DNA"/>
</dbReference>
<evidence type="ECO:0000256" key="5">
    <source>
        <dbReference type="ARBA" id="ARBA00038253"/>
    </source>
</evidence>
<evidence type="ECO:0000256" key="3">
    <source>
        <dbReference type="ARBA" id="ARBA00022737"/>
    </source>
</evidence>
<dbReference type="SUPFAM" id="SSF48452">
    <property type="entry name" value="TPR-like"/>
    <property type="match status" value="2"/>
</dbReference>
<dbReference type="PANTHER" id="PTHR46630:SF1">
    <property type="entry name" value="TETRATRICOPEPTIDE REPEAT PROTEIN 29"/>
    <property type="match status" value="1"/>
</dbReference>
<evidence type="ECO:0000256" key="2">
    <source>
        <dbReference type="ARBA" id="ARBA00022490"/>
    </source>
</evidence>
<dbReference type="Gene3D" id="1.25.40.10">
    <property type="entry name" value="Tetratricopeptide repeat domain"/>
    <property type="match status" value="2"/>
</dbReference>
<comment type="subcellular location">
    <subcellularLocation>
        <location evidence="1">Cytoplasm</location>
    </subcellularLocation>
</comment>
<dbReference type="PANTHER" id="PTHR46630">
    <property type="entry name" value="TETRATRICOPEPTIDE REPEAT PROTEIN 29"/>
    <property type="match status" value="1"/>
</dbReference>
<dbReference type="InterPro" id="IPR019734">
    <property type="entry name" value="TPR_rpt"/>
</dbReference>
<evidence type="ECO:0000256" key="4">
    <source>
        <dbReference type="ARBA" id="ARBA00022803"/>
    </source>
</evidence>
<accession>A0A5B8CS47</accession>
<gene>
    <name evidence="7" type="ORF">FIU01_06105</name>
</gene>
<evidence type="ECO:0000313" key="7">
    <source>
        <dbReference type="EMBL" id="QDC44134.1"/>
    </source>
</evidence>